<reference evidence="2" key="1">
    <citation type="submission" date="2023-08" db="EMBL/GenBank/DDBJ databases">
        <title>A de novo genome assembly of Solanum verrucosum Schlechtendal, a Mexican diploid species geographically isolated from the other diploid A-genome species in potato relatives.</title>
        <authorList>
            <person name="Hosaka K."/>
        </authorList>
    </citation>
    <scope>NUCLEOTIDE SEQUENCE</scope>
    <source>
        <tissue evidence="2">Young leaves</tissue>
    </source>
</reference>
<organism evidence="2 3">
    <name type="scientific">Solanum verrucosum</name>
    <dbReference type="NCBI Taxonomy" id="315347"/>
    <lineage>
        <taxon>Eukaryota</taxon>
        <taxon>Viridiplantae</taxon>
        <taxon>Streptophyta</taxon>
        <taxon>Embryophyta</taxon>
        <taxon>Tracheophyta</taxon>
        <taxon>Spermatophyta</taxon>
        <taxon>Magnoliopsida</taxon>
        <taxon>eudicotyledons</taxon>
        <taxon>Gunneridae</taxon>
        <taxon>Pentapetalae</taxon>
        <taxon>asterids</taxon>
        <taxon>lamiids</taxon>
        <taxon>Solanales</taxon>
        <taxon>Solanaceae</taxon>
        <taxon>Solanoideae</taxon>
        <taxon>Solaneae</taxon>
        <taxon>Solanum</taxon>
    </lineage>
</organism>
<dbReference type="SUPFAM" id="SSF56672">
    <property type="entry name" value="DNA/RNA polymerases"/>
    <property type="match status" value="1"/>
</dbReference>
<evidence type="ECO:0000313" key="2">
    <source>
        <dbReference type="EMBL" id="WMV49290.1"/>
    </source>
</evidence>
<dbReference type="EMBL" id="CP133621">
    <property type="protein sequence ID" value="WMV49286.1"/>
    <property type="molecule type" value="Genomic_DNA"/>
</dbReference>
<proteinExistence type="predicted"/>
<accession>A0AAF0UNW9</accession>
<sequence length="204" mass="23038">MERDGNRAGRMQGGRGGFMAMWGGAGLRQSDAGTIHLVVYVDDIVTTQSDFVDYQQKPKSWLPNLVAPMVPNVHLMKDDDHPFEDPEQYRMLVGKLNYLIVTRPDIAFAGSVISQFMSTPTVRHWATLEQILCYLKGAPELGILYSNHGHSHIECFTDADWTGSKIDRRSTIGYCVFVGGNLVSWRGKKQNIVSRWYTLEAYVH</sequence>
<dbReference type="EMBL" id="CP133621">
    <property type="protein sequence ID" value="WMV49290.1"/>
    <property type="molecule type" value="Genomic_DNA"/>
</dbReference>
<dbReference type="PANTHER" id="PTHR11439:SF467">
    <property type="entry name" value="INTEGRASE CATALYTIC DOMAIN-CONTAINING PROTEIN"/>
    <property type="match status" value="1"/>
</dbReference>
<dbReference type="PANTHER" id="PTHR11439">
    <property type="entry name" value="GAG-POL-RELATED RETROTRANSPOSON"/>
    <property type="match status" value="1"/>
</dbReference>
<protein>
    <recommendedName>
        <fullName evidence="4">Mitochondrial protein</fullName>
    </recommendedName>
</protein>
<dbReference type="InterPro" id="IPR043502">
    <property type="entry name" value="DNA/RNA_pol_sf"/>
</dbReference>
<keyword evidence="3" id="KW-1185">Reference proteome</keyword>
<dbReference type="CDD" id="cd09272">
    <property type="entry name" value="RNase_HI_RT_Ty1"/>
    <property type="match status" value="1"/>
</dbReference>
<evidence type="ECO:0000313" key="1">
    <source>
        <dbReference type="EMBL" id="WMV49286.1"/>
    </source>
</evidence>
<dbReference type="AlphaFoldDB" id="A0AAF0UNW9"/>
<evidence type="ECO:0008006" key="4">
    <source>
        <dbReference type="Google" id="ProtNLM"/>
    </source>
</evidence>
<evidence type="ECO:0000313" key="3">
    <source>
        <dbReference type="Proteomes" id="UP001234989"/>
    </source>
</evidence>
<gene>
    <name evidence="1" type="ORF">MTR67_042671</name>
    <name evidence="2" type="ORF">MTR67_042675</name>
</gene>
<name>A0AAF0UNW9_SOLVR</name>
<dbReference type="Proteomes" id="UP001234989">
    <property type="component" value="Chromosome 10"/>
</dbReference>